<organism evidence="1 2">
    <name type="scientific">Brachionus calyciflorus</name>
    <dbReference type="NCBI Taxonomy" id="104777"/>
    <lineage>
        <taxon>Eukaryota</taxon>
        <taxon>Metazoa</taxon>
        <taxon>Spiralia</taxon>
        <taxon>Gnathifera</taxon>
        <taxon>Rotifera</taxon>
        <taxon>Eurotatoria</taxon>
        <taxon>Monogononta</taxon>
        <taxon>Pseudotrocha</taxon>
        <taxon>Ploima</taxon>
        <taxon>Brachionidae</taxon>
        <taxon>Brachionus</taxon>
    </lineage>
</organism>
<evidence type="ECO:0000313" key="1">
    <source>
        <dbReference type="EMBL" id="CAF1069114.1"/>
    </source>
</evidence>
<dbReference type="OrthoDB" id="10010998at2759"/>
<keyword evidence="2" id="KW-1185">Reference proteome</keyword>
<evidence type="ECO:0000313" key="2">
    <source>
        <dbReference type="Proteomes" id="UP000663879"/>
    </source>
</evidence>
<dbReference type="EMBL" id="CAJNOC010006063">
    <property type="protein sequence ID" value="CAF1069114.1"/>
    <property type="molecule type" value="Genomic_DNA"/>
</dbReference>
<dbReference type="Proteomes" id="UP000663879">
    <property type="component" value="Unassembled WGS sequence"/>
</dbReference>
<protein>
    <submittedName>
        <fullName evidence="1">Uncharacterized protein</fullName>
    </submittedName>
</protein>
<dbReference type="AlphaFoldDB" id="A0A814LTR4"/>
<comment type="caution">
    <text evidence="1">The sequence shown here is derived from an EMBL/GenBank/DDBJ whole genome shotgun (WGS) entry which is preliminary data.</text>
</comment>
<name>A0A814LTR4_9BILA</name>
<proteinExistence type="predicted"/>
<sequence length="188" mass="21893">MTQSAISLVSEFFSFLSKDHNNRIPNTHNKCRNNFDKFLEDSLEYERQYYCSVCNQLIILKTNAQRSCELCNNRLQIFFNLNIETQIRRLFKRDLILNTPNNNDNIISDVTDGIIYEDFLKDNFDPINKKECFSFTLSTDGISVCSQSGLSIWPIMLGVNEVHSSQRLCLENIIIAVNYNSHIFRSEI</sequence>
<gene>
    <name evidence="1" type="ORF">OXX778_LOCUS19645</name>
</gene>
<accession>A0A814LTR4</accession>
<reference evidence="1" key="1">
    <citation type="submission" date="2021-02" db="EMBL/GenBank/DDBJ databases">
        <authorList>
            <person name="Nowell W R."/>
        </authorList>
    </citation>
    <scope>NUCLEOTIDE SEQUENCE</scope>
    <source>
        <strain evidence="1">Ploen Becks lab</strain>
    </source>
</reference>